<name>A0A0F3GLL8_9BACT</name>
<gene>
    <name evidence="2" type="ORF">MBAV_005057</name>
</gene>
<evidence type="ECO:0000313" key="3">
    <source>
        <dbReference type="Proteomes" id="UP000033423"/>
    </source>
</evidence>
<evidence type="ECO:0000313" key="2">
    <source>
        <dbReference type="EMBL" id="KJU82747.1"/>
    </source>
</evidence>
<keyword evidence="1" id="KW-0472">Membrane</keyword>
<proteinExistence type="predicted"/>
<feature type="transmembrane region" description="Helical" evidence="1">
    <location>
        <begin position="39"/>
        <end position="62"/>
    </location>
</feature>
<protein>
    <recommendedName>
        <fullName evidence="4">Prepilin-type N-terminal cleavage/methylation domain-containing protein</fullName>
    </recommendedName>
</protein>
<dbReference type="AlphaFoldDB" id="A0A0F3GLL8"/>
<evidence type="ECO:0008006" key="4">
    <source>
        <dbReference type="Google" id="ProtNLM"/>
    </source>
</evidence>
<comment type="caution">
    <text evidence="2">The sequence shown here is derived from an EMBL/GenBank/DDBJ whole genome shotgun (WGS) entry which is preliminary data.</text>
</comment>
<keyword evidence="3" id="KW-1185">Reference proteome</keyword>
<keyword evidence="1" id="KW-1133">Transmembrane helix</keyword>
<accession>A0A0F3GLL8</accession>
<sequence length="171" mass="19012">MIIADLDWIKYKIHGTFYGVKGTSEKDDTLIKFLNKGGFLVIEILIASLILTASIAATMYLFRVGFTTLQQVRQSNMVSSKVPVAINYLKASEMKNIKSTAELGEGVTMTWKSIPIGESSVTVSPNSADLFEISLYKVDFVLTCETLSRDYEITIFKYRSKGSSEQQQSAP</sequence>
<reference evidence="2 3" key="1">
    <citation type="submission" date="2015-02" db="EMBL/GenBank/DDBJ databases">
        <title>Single-cell genomics of uncultivated deep-branching MTB reveals a conserved set of magnetosome genes.</title>
        <authorList>
            <person name="Kolinko S."/>
            <person name="Richter M."/>
            <person name="Glockner F.O."/>
            <person name="Brachmann A."/>
            <person name="Schuler D."/>
        </authorList>
    </citation>
    <scope>NUCLEOTIDE SEQUENCE [LARGE SCALE GENOMIC DNA]</scope>
    <source>
        <strain evidence="2">TM-1</strain>
    </source>
</reference>
<organism evidence="2 3">
    <name type="scientific">Candidatus Magnetobacterium bavaricum</name>
    <dbReference type="NCBI Taxonomy" id="29290"/>
    <lineage>
        <taxon>Bacteria</taxon>
        <taxon>Pseudomonadati</taxon>
        <taxon>Nitrospirota</taxon>
        <taxon>Thermodesulfovibrionia</taxon>
        <taxon>Thermodesulfovibrionales</taxon>
        <taxon>Candidatus Magnetobacteriaceae</taxon>
        <taxon>Candidatus Magnetobacterium</taxon>
    </lineage>
</organism>
<keyword evidence="1" id="KW-0812">Transmembrane</keyword>
<dbReference type="EMBL" id="LACI01002186">
    <property type="protein sequence ID" value="KJU82747.1"/>
    <property type="molecule type" value="Genomic_DNA"/>
</dbReference>
<dbReference type="Proteomes" id="UP000033423">
    <property type="component" value="Unassembled WGS sequence"/>
</dbReference>
<evidence type="ECO:0000256" key="1">
    <source>
        <dbReference type="SAM" id="Phobius"/>
    </source>
</evidence>